<keyword evidence="4 10" id="KW-0999">Mitochondrion inner membrane</keyword>
<proteinExistence type="inferred from homology"/>
<evidence type="ECO:0000256" key="3">
    <source>
        <dbReference type="ARBA" id="ARBA00022692"/>
    </source>
</evidence>
<evidence type="ECO:0000256" key="10">
    <source>
        <dbReference type="RuleBase" id="RU367145"/>
    </source>
</evidence>
<comment type="subunit">
    <text evidence="10">Component of the cytochrome c oxidase (complex IV, CIV), a multisubunit enzyme composed of 14 subunits.</text>
</comment>
<name>A0A8W8K0L0_MAGGI</name>
<protein>
    <recommendedName>
        <fullName evidence="10">Cytochrome c oxidase subunit 4</fullName>
    </recommendedName>
</protein>
<dbReference type="PANTHER" id="PTHR10707:SF10">
    <property type="entry name" value="CYTOCHROME C OXIDASE SUBUNIT 4"/>
    <property type="match status" value="1"/>
</dbReference>
<dbReference type="EnsemblMetazoa" id="G21371.14">
    <property type="protein sequence ID" value="G21371.14:cds"/>
    <property type="gene ID" value="G21371"/>
</dbReference>
<evidence type="ECO:0000256" key="2">
    <source>
        <dbReference type="ARBA" id="ARBA00008135"/>
    </source>
</evidence>
<dbReference type="InterPro" id="IPR013288">
    <property type="entry name" value="Cyt_c_oxidase_su4"/>
</dbReference>
<keyword evidence="7" id="KW-0560">Oxidoreductase</keyword>
<dbReference type="CDD" id="cd00922">
    <property type="entry name" value="Cyt_c_Oxidase_IV"/>
    <property type="match status" value="1"/>
</dbReference>
<dbReference type="SUPFAM" id="SSF81406">
    <property type="entry name" value="Mitochondrial cytochrome c oxidase subunit IV"/>
    <property type="match status" value="1"/>
</dbReference>
<keyword evidence="12" id="KW-1185">Reference proteome</keyword>
<dbReference type="PRINTS" id="PR01873">
    <property type="entry name" value="CYTCOXIDASE4"/>
</dbReference>
<keyword evidence="5" id="KW-0809">Transit peptide</keyword>
<dbReference type="AlphaFoldDB" id="A0A8W8K0L0"/>
<keyword evidence="6" id="KW-1133">Transmembrane helix</keyword>
<dbReference type="Proteomes" id="UP000005408">
    <property type="component" value="Unassembled WGS sequence"/>
</dbReference>
<evidence type="ECO:0000256" key="6">
    <source>
        <dbReference type="ARBA" id="ARBA00022989"/>
    </source>
</evidence>
<accession>A0A8W8K0L0</accession>
<comment type="similarity">
    <text evidence="2 10">Belongs to the cytochrome c oxidase IV family.</text>
</comment>
<dbReference type="InterPro" id="IPR004203">
    <property type="entry name" value="Cyt_c_oxidase_su4_fam"/>
</dbReference>
<dbReference type="PANTHER" id="PTHR10707">
    <property type="entry name" value="CYTOCHROME C OXIDASE SUBUNIT IV"/>
    <property type="match status" value="1"/>
</dbReference>
<sequence>MLRCAPRALKKQPIWVAPSRNIALTSVNRDAPATTGSKAVLPGHEYYPGKEEYSPVIGHREIVGHGEIPYYTDSFTVPCPAIRFREVDEALGKLREKEKGDWKLLSLEDKKTLYRASFNSTLEEVRAPSGDWKRCIGDNAILMALMFLGVSVIGFADPQYEPKTVTNEWVDAQTEYLIKRRVQPVDGIASWYDYENNKFKPTWSIFTTKETSKSVKTLSEKE</sequence>
<dbReference type="GO" id="GO:0006123">
    <property type="term" value="P:mitochondrial electron transport, cytochrome c to oxygen"/>
    <property type="evidence" value="ECO:0007669"/>
    <property type="project" value="InterPro"/>
</dbReference>
<evidence type="ECO:0000313" key="11">
    <source>
        <dbReference type="EnsemblMetazoa" id="G21371.14:cds"/>
    </source>
</evidence>
<dbReference type="GO" id="GO:0005743">
    <property type="term" value="C:mitochondrial inner membrane"/>
    <property type="evidence" value="ECO:0007669"/>
    <property type="project" value="UniProtKB-SubCell"/>
</dbReference>
<evidence type="ECO:0000313" key="12">
    <source>
        <dbReference type="Proteomes" id="UP000005408"/>
    </source>
</evidence>
<keyword evidence="8 10" id="KW-0496">Mitochondrion</keyword>
<dbReference type="InterPro" id="IPR036639">
    <property type="entry name" value="Cyt_c_oxidase_su4_sf"/>
</dbReference>
<keyword evidence="3" id="KW-0812">Transmembrane</keyword>
<evidence type="ECO:0000256" key="5">
    <source>
        <dbReference type="ARBA" id="ARBA00022946"/>
    </source>
</evidence>
<organism evidence="11 12">
    <name type="scientific">Magallana gigas</name>
    <name type="common">Pacific oyster</name>
    <name type="synonym">Crassostrea gigas</name>
    <dbReference type="NCBI Taxonomy" id="29159"/>
    <lineage>
        <taxon>Eukaryota</taxon>
        <taxon>Metazoa</taxon>
        <taxon>Spiralia</taxon>
        <taxon>Lophotrochozoa</taxon>
        <taxon>Mollusca</taxon>
        <taxon>Bivalvia</taxon>
        <taxon>Autobranchia</taxon>
        <taxon>Pteriomorphia</taxon>
        <taxon>Ostreida</taxon>
        <taxon>Ostreoidea</taxon>
        <taxon>Ostreidae</taxon>
        <taxon>Magallana</taxon>
    </lineage>
</organism>
<dbReference type="GO" id="GO:0016491">
    <property type="term" value="F:oxidoreductase activity"/>
    <property type="evidence" value="ECO:0007669"/>
    <property type="project" value="UniProtKB-KW"/>
</dbReference>
<evidence type="ECO:0000256" key="7">
    <source>
        <dbReference type="ARBA" id="ARBA00023002"/>
    </source>
</evidence>
<keyword evidence="9" id="KW-0472">Membrane</keyword>
<evidence type="ECO:0000256" key="8">
    <source>
        <dbReference type="ARBA" id="ARBA00023128"/>
    </source>
</evidence>
<comment type="function">
    <text evidence="10">Component of the cytochrome c oxidase, the last enzyme in the mitochondrial electron transport chain which drives oxidative phosphorylation.</text>
</comment>
<dbReference type="Pfam" id="PF02936">
    <property type="entry name" value="COX4"/>
    <property type="match status" value="1"/>
</dbReference>
<evidence type="ECO:0000256" key="9">
    <source>
        <dbReference type="ARBA" id="ARBA00023136"/>
    </source>
</evidence>
<evidence type="ECO:0000256" key="4">
    <source>
        <dbReference type="ARBA" id="ARBA00022792"/>
    </source>
</evidence>
<evidence type="ECO:0000256" key="1">
    <source>
        <dbReference type="ARBA" id="ARBA00004434"/>
    </source>
</evidence>
<comment type="pathway">
    <text evidence="10">Energy metabolism; oxidative phosphorylation.</text>
</comment>
<dbReference type="GO" id="GO:0045277">
    <property type="term" value="C:respiratory chain complex IV"/>
    <property type="evidence" value="ECO:0007669"/>
    <property type="project" value="InterPro"/>
</dbReference>
<reference evidence="11" key="1">
    <citation type="submission" date="2022-08" db="UniProtKB">
        <authorList>
            <consortium name="EnsemblMetazoa"/>
        </authorList>
    </citation>
    <scope>IDENTIFICATION</scope>
    <source>
        <strain evidence="11">05x7-T-G4-1.051#20</strain>
    </source>
</reference>
<dbReference type="Gene3D" id="1.10.442.10">
    <property type="entry name" value="Cytochrome c oxidase subunit IV"/>
    <property type="match status" value="1"/>
</dbReference>
<comment type="subcellular location">
    <subcellularLocation>
        <location evidence="1 10">Mitochondrion inner membrane</location>
        <topology evidence="1 10">Single-pass membrane protein</topology>
    </subcellularLocation>
</comment>
<dbReference type="FunFam" id="1.10.442.10:FF:000001">
    <property type="entry name" value="Cytochrome c oxidase subunit 4 isoform 1"/>
    <property type="match status" value="1"/>
</dbReference>